<organism evidence="1 2">
    <name type="scientific">Macrostomum lignano</name>
    <dbReference type="NCBI Taxonomy" id="282301"/>
    <lineage>
        <taxon>Eukaryota</taxon>
        <taxon>Metazoa</taxon>
        <taxon>Spiralia</taxon>
        <taxon>Lophotrochozoa</taxon>
        <taxon>Platyhelminthes</taxon>
        <taxon>Rhabditophora</taxon>
        <taxon>Macrostomorpha</taxon>
        <taxon>Macrostomida</taxon>
        <taxon>Macrostomidae</taxon>
        <taxon>Macrostomum</taxon>
    </lineage>
</organism>
<keyword evidence="2" id="KW-1185">Reference proteome</keyword>
<evidence type="ECO:0000313" key="2">
    <source>
        <dbReference type="Proteomes" id="UP000215902"/>
    </source>
</evidence>
<dbReference type="Proteomes" id="UP000215902">
    <property type="component" value="Unassembled WGS sequence"/>
</dbReference>
<dbReference type="InterPro" id="IPR001611">
    <property type="entry name" value="Leu-rich_rpt"/>
</dbReference>
<reference evidence="1 2" key="1">
    <citation type="submission" date="2017-06" db="EMBL/GenBank/DDBJ databases">
        <title>A platform for efficient transgenesis in Macrostomum lignano, a flatworm model organism for stem cell research.</title>
        <authorList>
            <person name="Berezikov E."/>
        </authorList>
    </citation>
    <scope>NUCLEOTIDE SEQUENCE [LARGE SCALE GENOMIC DNA]</scope>
    <source>
        <strain evidence="1">DV1</strain>
        <tissue evidence="1">Whole organism</tissue>
    </source>
</reference>
<sequence>MEQHLKINDELKNLSKLEELSMVDNKLEKIGPGNLTGLSSLSRLYLTRNQLSELARSVR</sequence>
<dbReference type="Gene3D" id="3.80.10.10">
    <property type="entry name" value="Ribonuclease Inhibitor"/>
    <property type="match status" value="1"/>
</dbReference>
<dbReference type="SUPFAM" id="SSF52058">
    <property type="entry name" value="L domain-like"/>
    <property type="match status" value="1"/>
</dbReference>
<evidence type="ECO:0000313" key="1">
    <source>
        <dbReference type="EMBL" id="PAA85589.1"/>
    </source>
</evidence>
<dbReference type="EMBL" id="NIVC01000315">
    <property type="protein sequence ID" value="PAA85589.1"/>
    <property type="molecule type" value="Genomic_DNA"/>
</dbReference>
<protein>
    <submittedName>
        <fullName evidence="1">Uncharacterized protein</fullName>
    </submittedName>
</protein>
<dbReference type="InterPro" id="IPR032675">
    <property type="entry name" value="LRR_dom_sf"/>
</dbReference>
<dbReference type="Pfam" id="PF13855">
    <property type="entry name" value="LRR_8"/>
    <property type="match status" value="1"/>
</dbReference>
<comment type="caution">
    <text evidence="1">The sequence shown here is derived from an EMBL/GenBank/DDBJ whole genome shotgun (WGS) entry which is preliminary data.</text>
</comment>
<proteinExistence type="predicted"/>
<name>A0A267GK01_9PLAT</name>
<gene>
    <name evidence="1" type="ORF">BOX15_Mlig034212g3</name>
</gene>
<dbReference type="AlphaFoldDB" id="A0A267GK01"/>
<accession>A0A267GK01</accession>